<dbReference type="EMBL" id="JAPEVB010000004">
    <property type="protein sequence ID" value="KAJ4389579.1"/>
    <property type="molecule type" value="Genomic_DNA"/>
</dbReference>
<dbReference type="PROSITE" id="PS00463">
    <property type="entry name" value="ZN2_CY6_FUNGAL_1"/>
    <property type="match status" value="1"/>
</dbReference>
<feature type="region of interest" description="Disordered" evidence="6">
    <location>
        <begin position="1"/>
        <end position="20"/>
    </location>
</feature>
<dbReference type="InterPro" id="IPR001138">
    <property type="entry name" value="Zn2Cys6_DnaBD"/>
</dbReference>
<evidence type="ECO:0000256" key="2">
    <source>
        <dbReference type="ARBA" id="ARBA00023015"/>
    </source>
</evidence>
<keyword evidence="2" id="KW-0805">Transcription regulation</keyword>
<dbReference type="InterPro" id="IPR051089">
    <property type="entry name" value="prtT"/>
</dbReference>
<dbReference type="GO" id="GO:0000976">
    <property type="term" value="F:transcription cis-regulatory region binding"/>
    <property type="evidence" value="ECO:0007669"/>
    <property type="project" value="TreeGrafter"/>
</dbReference>
<keyword evidence="3" id="KW-0238">DNA-binding</keyword>
<evidence type="ECO:0000256" key="4">
    <source>
        <dbReference type="ARBA" id="ARBA00023163"/>
    </source>
</evidence>
<dbReference type="GO" id="GO:0008270">
    <property type="term" value="F:zinc ion binding"/>
    <property type="evidence" value="ECO:0007669"/>
    <property type="project" value="InterPro"/>
</dbReference>
<sequence length="632" mass="70498">MQSVSRGKLSSGQSTPSRTAVAAPYGHACTNCARAKCKCIYAGGQAGAICERCLRLSKTCQPSVPNRKRNPRKAPGSRTAHLEEKLDDLVSLIRSQANIKQPGDNDAVITQFANSASPAGPATGPSTMASSEPSPTTASTAPFSGEGSRTEATSPENGNTSSDYYYPIADDIAEENLALFRRDMILFCPMVYIPPGMTSKELRRVRPCLWLSIMACTTRSMRQSHDIGDKLRQYISDRLVVGFERSVDFLQSLLVFMQWPHCHRNGAPFLSLWTNIGVALAQDLGLSVVKGETAFAYIKKFWAPKQQCKGDRHHPRLHSQEHTMEDRRTILSLYMWTSMLSQLVRKDNSLRWTPFMEESLRMLVERPEWEGDMILATQLRCTLVAQQITDIYLQQALLGQEMRIPMYFQQSLTAQLGDILRTVPASVAQHEAVLLHLYSTDLSIQELALDFGPQANAIEAIKQLESLQKCLNAVEHLFQTWEAIAPHRLIGLSFSTFMQKIQGLVALFRLSTLDNIPAWNKAEVRKRLDIFALLDRLENLMLTAAVATGVAEDDPGEDSLWRKAAKVMRRMRMGIKEDFPDMNDGLTVGQVPDLVSGGANLAPQDLQDPFMSNLADDPWLSAIFVPWDSMNF</sequence>
<feature type="compositionally biased region" description="Polar residues" evidence="6">
    <location>
        <begin position="1"/>
        <end position="18"/>
    </location>
</feature>
<feature type="region of interest" description="Disordered" evidence="6">
    <location>
        <begin position="61"/>
        <end position="80"/>
    </location>
</feature>
<dbReference type="AlphaFoldDB" id="A0A9W8YQJ8"/>
<evidence type="ECO:0000256" key="1">
    <source>
        <dbReference type="ARBA" id="ARBA00004123"/>
    </source>
</evidence>
<dbReference type="PANTHER" id="PTHR31845">
    <property type="entry name" value="FINGER DOMAIN PROTEIN, PUTATIVE-RELATED"/>
    <property type="match status" value="1"/>
</dbReference>
<feature type="compositionally biased region" description="Polar residues" evidence="6">
    <location>
        <begin position="150"/>
        <end position="161"/>
    </location>
</feature>
<dbReference type="Gene3D" id="4.10.240.10">
    <property type="entry name" value="Zn(2)-C6 fungal-type DNA-binding domain"/>
    <property type="match status" value="1"/>
</dbReference>
<dbReference type="InterPro" id="IPR036864">
    <property type="entry name" value="Zn2-C6_fun-type_DNA-bd_sf"/>
</dbReference>
<keyword evidence="5" id="KW-0539">Nucleus</keyword>
<keyword evidence="4" id="KW-0804">Transcription</keyword>
<feature type="domain" description="Zn(2)-C6 fungal-type" evidence="7">
    <location>
        <begin position="28"/>
        <end position="60"/>
    </location>
</feature>
<gene>
    <name evidence="8" type="ORF">N0V93_007050</name>
</gene>
<proteinExistence type="predicted"/>
<comment type="caution">
    <text evidence="8">The sequence shown here is derived from an EMBL/GenBank/DDBJ whole genome shotgun (WGS) entry which is preliminary data.</text>
</comment>
<evidence type="ECO:0000313" key="8">
    <source>
        <dbReference type="EMBL" id="KAJ4389579.1"/>
    </source>
</evidence>
<dbReference type="GO" id="GO:0000981">
    <property type="term" value="F:DNA-binding transcription factor activity, RNA polymerase II-specific"/>
    <property type="evidence" value="ECO:0007669"/>
    <property type="project" value="InterPro"/>
</dbReference>
<feature type="compositionally biased region" description="Low complexity" evidence="6">
    <location>
        <begin position="125"/>
        <end position="144"/>
    </location>
</feature>
<reference evidence="8" key="1">
    <citation type="submission" date="2022-10" db="EMBL/GenBank/DDBJ databases">
        <title>Tapping the CABI collections for fungal endophytes: first genome assemblies for Collariella, Neodidymelliopsis, Ascochyta clinopodiicola, Didymella pomorum, Didymosphaeria variabile, Neocosmospora piperis and Neocucurbitaria cava.</title>
        <authorList>
            <person name="Hill R."/>
        </authorList>
    </citation>
    <scope>NUCLEOTIDE SEQUENCE</scope>
    <source>
        <strain evidence="8">IMI 355082</strain>
    </source>
</reference>
<name>A0A9W8YQJ8_9PEZI</name>
<organism evidence="8 9">
    <name type="scientific">Gnomoniopsis smithogilvyi</name>
    <dbReference type="NCBI Taxonomy" id="1191159"/>
    <lineage>
        <taxon>Eukaryota</taxon>
        <taxon>Fungi</taxon>
        <taxon>Dikarya</taxon>
        <taxon>Ascomycota</taxon>
        <taxon>Pezizomycotina</taxon>
        <taxon>Sordariomycetes</taxon>
        <taxon>Sordariomycetidae</taxon>
        <taxon>Diaporthales</taxon>
        <taxon>Gnomoniaceae</taxon>
        <taxon>Gnomoniopsis</taxon>
    </lineage>
</organism>
<protein>
    <recommendedName>
        <fullName evidence="7">Zn(2)-C6 fungal-type domain-containing protein</fullName>
    </recommendedName>
</protein>
<accession>A0A9W8YQJ8</accession>
<evidence type="ECO:0000313" key="9">
    <source>
        <dbReference type="Proteomes" id="UP001140453"/>
    </source>
</evidence>
<evidence type="ECO:0000256" key="6">
    <source>
        <dbReference type="SAM" id="MobiDB-lite"/>
    </source>
</evidence>
<evidence type="ECO:0000256" key="3">
    <source>
        <dbReference type="ARBA" id="ARBA00023125"/>
    </source>
</evidence>
<dbReference type="OrthoDB" id="5226580at2759"/>
<evidence type="ECO:0000259" key="7">
    <source>
        <dbReference type="PROSITE" id="PS00463"/>
    </source>
</evidence>
<dbReference type="GO" id="GO:0005634">
    <property type="term" value="C:nucleus"/>
    <property type="evidence" value="ECO:0007669"/>
    <property type="project" value="UniProtKB-SubCell"/>
</dbReference>
<dbReference type="Proteomes" id="UP001140453">
    <property type="component" value="Unassembled WGS sequence"/>
</dbReference>
<keyword evidence="9" id="KW-1185">Reference proteome</keyword>
<dbReference type="PANTHER" id="PTHR31845:SF32">
    <property type="entry name" value="MISCELLANEOUS ZN(II)2CYS6 TRANSCRIPTION FACTOR (EUROFUNG)-RELATED"/>
    <property type="match status" value="1"/>
</dbReference>
<comment type="subcellular location">
    <subcellularLocation>
        <location evidence="1">Nucleus</location>
    </subcellularLocation>
</comment>
<evidence type="ECO:0000256" key="5">
    <source>
        <dbReference type="ARBA" id="ARBA00023242"/>
    </source>
</evidence>
<feature type="region of interest" description="Disordered" evidence="6">
    <location>
        <begin position="115"/>
        <end position="161"/>
    </location>
</feature>
<dbReference type="SUPFAM" id="SSF57701">
    <property type="entry name" value="Zn2/Cys6 DNA-binding domain"/>
    <property type="match status" value="1"/>
</dbReference>